<name>A0A449B6L1_9BACT</name>
<sequence length="774" mass="86104">MIKAKKAKLLLNIIPFAAVAAISATTAIIVYSSVNKNESNKAYIASRAINSNLIADAINTNLNNSSNKDNNLEKLEKVKETVVEAEPVEKTPEAEPAPAPEPEPTPEPEPAPVPEPTPTPTPEPEPAPQPAPAPKPEPIPEPEPEPKKPIIIADKPVEEKPAVEIPPVEKVEEPPLVLEPKEEPKPQPQPEPAPAPEPQPEPKPAPEPVPEPKPVPKATEGAAVKIESLPDLDFAKLKSPKNGGSISEAEKAVIKNSLNTLKALSVNIPAQWTAEQREQLHNAYEKLYKYEFGGEDVPPYNKEWVDNYFTLIQNDGKTMEKKLKALGLVGPRIVPNQNPALDFKNAIELFSKELDERLANGWVPHVGFETYSFGVSWAYADPSKNVVRNHAIESNKKRYFGYDKSPHRREDNDIKNNNYPGWVKTDVTSNYSDLGVSKSDGIEVLQYNPESEYARTTEAGKSPRFVAVLDAANPSGYSKFLNFIKELGRTPFRKLDGIVIKNMGKYDRTQKFDHILSQIPDTVKKLTLIFEARDTSSLRALKDKHIEELEIYTSNGALDKEWAINPYALRGVKFVSFDYAQQGYGTIVFNKLKFDAEDNLSTINEAFRMVFDTRSGERIFQGAFGDGSWPTKLDFSNVPAIRSLKGMFLNNRVFKELTLYNSTNVFEVDLATLTSQQWSALLIKGPERPKLYFSSPTLVNTLYFKGDSVPDNFGRDLYGLIESGNYHFQTIYVDNQAVADTLNSSQAFRTFNKHAVVKPANFNANGGNSEISFD</sequence>
<keyword evidence="2" id="KW-0812">Transmembrane</keyword>
<evidence type="ECO:0000256" key="2">
    <source>
        <dbReference type="SAM" id="Phobius"/>
    </source>
</evidence>
<evidence type="ECO:0000256" key="1">
    <source>
        <dbReference type="SAM" id="MobiDB-lite"/>
    </source>
</evidence>
<dbReference type="InterPro" id="IPR030942">
    <property type="entry name" value="Mycoplas_M_dom"/>
</dbReference>
<feature type="compositionally biased region" description="Basic and acidic residues" evidence="1">
    <location>
        <begin position="84"/>
        <end position="93"/>
    </location>
</feature>
<dbReference type="Proteomes" id="UP000289497">
    <property type="component" value="Chromosome"/>
</dbReference>
<protein>
    <submittedName>
        <fullName evidence="5">Filamentous hemagglutinin</fullName>
    </submittedName>
</protein>
<feature type="region of interest" description="Disordered" evidence="1">
    <location>
        <begin position="84"/>
        <end position="219"/>
    </location>
</feature>
<keyword evidence="2" id="KW-0472">Membrane</keyword>
<dbReference type="InterPro" id="IPR058860">
    <property type="entry name" value="MIB_M2"/>
</dbReference>
<feature type="compositionally biased region" description="Pro residues" evidence="1">
    <location>
        <begin position="95"/>
        <end position="141"/>
    </location>
</feature>
<dbReference type="AlphaFoldDB" id="A0A449B6L1"/>
<feature type="compositionally biased region" description="Pro residues" evidence="1">
    <location>
        <begin position="186"/>
        <end position="215"/>
    </location>
</feature>
<dbReference type="RefSeq" id="WP_165163201.1">
    <property type="nucleotide sequence ID" value="NZ_LR215039.1"/>
</dbReference>
<evidence type="ECO:0000259" key="4">
    <source>
        <dbReference type="Pfam" id="PF26364"/>
    </source>
</evidence>
<dbReference type="InterPro" id="IPR030941">
    <property type="entry name" value="Predic_Ig_block"/>
</dbReference>
<feature type="compositionally biased region" description="Basic and acidic residues" evidence="1">
    <location>
        <begin position="155"/>
        <end position="185"/>
    </location>
</feature>
<evidence type="ECO:0000259" key="3">
    <source>
        <dbReference type="Pfam" id="PF26360"/>
    </source>
</evidence>
<evidence type="ECO:0000313" key="6">
    <source>
        <dbReference type="Proteomes" id="UP000289497"/>
    </source>
</evidence>
<feature type="transmembrane region" description="Helical" evidence="2">
    <location>
        <begin position="9"/>
        <end position="31"/>
    </location>
</feature>
<dbReference type="Pfam" id="PF26360">
    <property type="entry name" value="MIB_M1"/>
    <property type="match status" value="1"/>
</dbReference>
<organism evidence="5 6">
    <name type="scientific">Mycoplasmopsis columboralis</name>
    <dbReference type="NCBI Taxonomy" id="171282"/>
    <lineage>
        <taxon>Bacteria</taxon>
        <taxon>Bacillati</taxon>
        <taxon>Mycoplasmatota</taxon>
        <taxon>Mycoplasmoidales</taxon>
        <taxon>Metamycoplasmataceae</taxon>
        <taxon>Mycoplasmopsis</taxon>
    </lineage>
</organism>
<accession>A0A449B6L1</accession>
<gene>
    <name evidence="5" type="primary">fhaB</name>
    <name evidence="5" type="ORF">NCTC10179_00318</name>
</gene>
<proteinExistence type="predicted"/>
<reference evidence="5 6" key="1">
    <citation type="submission" date="2019-01" db="EMBL/GenBank/DDBJ databases">
        <authorList>
            <consortium name="Pathogen Informatics"/>
        </authorList>
    </citation>
    <scope>NUCLEOTIDE SEQUENCE [LARGE SCALE GENOMIC DNA]</scope>
    <source>
        <strain evidence="5 6">NCTC10179</strain>
    </source>
</reference>
<dbReference type="NCBIfam" id="TIGR04526">
    <property type="entry name" value="predic_Ig_block"/>
    <property type="match status" value="1"/>
</dbReference>
<keyword evidence="2" id="KW-1133">Transmembrane helix</keyword>
<feature type="domain" description="IgG-blocking virulence" evidence="3">
    <location>
        <begin position="387"/>
        <end position="582"/>
    </location>
</feature>
<dbReference type="KEGG" id="mcou:NCTC10179_00318"/>
<dbReference type="Pfam" id="PF26364">
    <property type="entry name" value="MIB_M2"/>
    <property type="match status" value="1"/>
</dbReference>
<dbReference type="NCBIfam" id="TIGR04524">
    <property type="entry name" value="mycoplas_M_dom"/>
    <property type="match status" value="1"/>
</dbReference>
<evidence type="ECO:0000313" key="5">
    <source>
        <dbReference type="EMBL" id="VEU76148.1"/>
    </source>
</evidence>
<dbReference type="EMBL" id="LR215039">
    <property type="protein sequence ID" value="VEU76148.1"/>
    <property type="molecule type" value="Genomic_DNA"/>
</dbReference>
<keyword evidence="6" id="KW-1185">Reference proteome</keyword>
<feature type="domain" description="Mycoplasma immunoglobulin binding protein M2" evidence="4">
    <location>
        <begin position="589"/>
        <end position="748"/>
    </location>
</feature>